<dbReference type="AlphaFoldDB" id="A0A6A6DYH0"/>
<evidence type="ECO:0000313" key="2">
    <source>
        <dbReference type="Proteomes" id="UP000800200"/>
    </source>
</evidence>
<dbReference type="EMBL" id="ML994643">
    <property type="protein sequence ID" value="KAF2183422.1"/>
    <property type="molecule type" value="Genomic_DNA"/>
</dbReference>
<accession>A0A6A6DYH0</accession>
<proteinExistence type="predicted"/>
<organism evidence="1 2">
    <name type="scientific">Zopfia rhizophila CBS 207.26</name>
    <dbReference type="NCBI Taxonomy" id="1314779"/>
    <lineage>
        <taxon>Eukaryota</taxon>
        <taxon>Fungi</taxon>
        <taxon>Dikarya</taxon>
        <taxon>Ascomycota</taxon>
        <taxon>Pezizomycotina</taxon>
        <taxon>Dothideomycetes</taxon>
        <taxon>Dothideomycetes incertae sedis</taxon>
        <taxon>Zopfiaceae</taxon>
        <taxon>Zopfia</taxon>
    </lineage>
</organism>
<evidence type="ECO:0000313" key="1">
    <source>
        <dbReference type="EMBL" id="KAF2183422.1"/>
    </source>
</evidence>
<keyword evidence="2" id="KW-1185">Reference proteome</keyword>
<sequence length="137" mass="15912">MTRIFPRDCIACLVNRGYRTSADTLTMIPSKQFLRKTAIAQPIHLSFCRICRQIANSSSSARRRVDRSWETCWHHSWIGAVCLYLDRSRIKNCRNLRFRPQFYEVFDSGHLASRIGKSYSPCYQNGNILIYGFPPSS</sequence>
<name>A0A6A6DYH0_9PEZI</name>
<protein>
    <submittedName>
        <fullName evidence="1">Uncharacterized protein</fullName>
    </submittedName>
</protein>
<gene>
    <name evidence="1" type="ORF">K469DRAFT_211723</name>
</gene>
<dbReference type="Proteomes" id="UP000800200">
    <property type="component" value="Unassembled WGS sequence"/>
</dbReference>
<reference evidence="1" key="1">
    <citation type="journal article" date="2020" name="Stud. Mycol.">
        <title>101 Dothideomycetes genomes: a test case for predicting lifestyles and emergence of pathogens.</title>
        <authorList>
            <person name="Haridas S."/>
            <person name="Albert R."/>
            <person name="Binder M."/>
            <person name="Bloem J."/>
            <person name="Labutti K."/>
            <person name="Salamov A."/>
            <person name="Andreopoulos B."/>
            <person name="Baker S."/>
            <person name="Barry K."/>
            <person name="Bills G."/>
            <person name="Bluhm B."/>
            <person name="Cannon C."/>
            <person name="Castanera R."/>
            <person name="Culley D."/>
            <person name="Daum C."/>
            <person name="Ezra D."/>
            <person name="Gonzalez J."/>
            <person name="Henrissat B."/>
            <person name="Kuo A."/>
            <person name="Liang C."/>
            <person name="Lipzen A."/>
            <person name="Lutzoni F."/>
            <person name="Magnuson J."/>
            <person name="Mondo S."/>
            <person name="Nolan M."/>
            <person name="Ohm R."/>
            <person name="Pangilinan J."/>
            <person name="Park H.-J."/>
            <person name="Ramirez L."/>
            <person name="Alfaro M."/>
            <person name="Sun H."/>
            <person name="Tritt A."/>
            <person name="Yoshinaga Y."/>
            <person name="Zwiers L.-H."/>
            <person name="Turgeon B."/>
            <person name="Goodwin S."/>
            <person name="Spatafora J."/>
            <person name="Crous P."/>
            <person name="Grigoriev I."/>
        </authorList>
    </citation>
    <scope>NUCLEOTIDE SEQUENCE</scope>
    <source>
        <strain evidence="1">CBS 207.26</strain>
    </source>
</reference>